<organism evidence="1 2">
    <name type="scientific">Fusarium kuroshium</name>
    <dbReference type="NCBI Taxonomy" id="2010991"/>
    <lineage>
        <taxon>Eukaryota</taxon>
        <taxon>Fungi</taxon>
        <taxon>Dikarya</taxon>
        <taxon>Ascomycota</taxon>
        <taxon>Pezizomycotina</taxon>
        <taxon>Sordariomycetes</taxon>
        <taxon>Hypocreomycetidae</taxon>
        <taxon>Hypocreales</taxon>
        <taxon>Nectriaceae</taxon>
        <taxon>Fusarium</taxon>
        <taxon>Fusarium solani species complex</taxon>
    </lineage>
</organism>
<keyword evidence="2" id="KW-1185">Reference proteome</keyword>
<dbReference type="EMBL" id="NKUJ01000075">
    <property type="protein sequence ID" value="RMJ14918.1"/>
    <property type="molecule type" value="Genomic_DNA"/>
</dbReference>
<evidence type="ECO:0000313" key="2">
    <source>
        <dbReference type="Proteomes" id="UP000277212"/>
    </source>
</evidence>
<comment type="caution">
    <text evidence="1">The sequence shown here is derived from an EMBL/GenBank/DDBJ whole genome shotgun (WGS) entry which is preliminary data.</text>
</comment>
<dbReference type="OrthoDB" id="3434333at2759"/>
<protein>
    <submittedName>
        <fullName evidence="1">Uncharacterized protein</fullName>
    </submittedName>
</protein>
<sequence length="135" mass="15098">MSFNVVTPQTPLPPSVLHQLALGSPLNEISNYPGGVRHFIFWHGDRNKKTNKLERSMLFFVYQTGRVGPQNGFRLCLIHQGFHIASATKGEGEAEDDLDRLERDIPQGHMEVVVLGEAPVYVSEEDGGHVVFEED</sequence>
<evidence type="ECO:0000313" key="1">
    <source>
        <dbReference type="EMBL" id="RMJ14918.1"/>
    </source>
</evidence>
<dbReference type="Proteomes" id="UP000277212">
    <property type="component" value="Unassembled WGS sequence"/>
</dbReference>
<proteinExistence type="predicted"/>
<reference evidence="1 2" key="1">
    <citation type="submission" date="2017-06" db="EMBL/GenBank/DDBJ databases">
        <title>Comparative genomic analysis of Ambrosia Fusariam Clade fungi.</title>
        <authorList>
            <person name="Stajich J.E."/>
            <person name="Carrillo J."/>
            <person name="Kijimoto T."/>
            <person name="Eskalen A."/>
            <person name="O'Donnell K."/>
            <person name="Kasson M."/>
        </authorList>
    </citation>
    <scope>NUCLEOTIDE SEQUENCE [LARGE SCALE GENOMIC DNA]</scope>
    <source>
        <strain evidence="1">UCR3666</strain>
    </source>
</reference>
<dbReference type="AlphaFoldDB" id="A0A3M2SBI0"/>
<accession>A0A3M2SBI0</accession>
<name>A0A3M2SBI0_9HYPO</name>
<gene>
    <name evidence="1" type="ORF">CDV36_005425</name>
</gene>